<dbReference type="InterPro" id="IPR025241">
    <property type="entry name" value="DUF4190"/>
</dbReference>
<evidence type="ECO:0000313" key="5">
    <source>
        <dbReference type="Proteomes" id="UP000664209"/>
    </source>
</evidence>
<feature type="compositionally biased region" description="Pro residues" evidence="1">
    <location>
        <begin position="29"/>
        <end position="40"/>
    </location>
</feature>
<name>A0A939LVD1_9CELL</name>
<keyword evidence="2" id="KW-0472">Membrane</keyword>
<proteinExistence type="predicted"/>
<reference evidence="4" key="1">
    <citation type="submission" date="2021-03" db="EMBL/GenBank/DDBJ databases">
        <title>Actinotalea soli sp. nov., isolated from soil.</title>
        <authorList>
            <person name="Ping W."/>
            <person name="Zhang J."/>
        </authorList>
    </citation>
    <scope>NUCLEOTIDE SEQUENCE</scope>
    <source>
        <strain evidence="4">BY-33</strain>
    </source>
</reference>
<dbReference type="AlphaFoldDB" id="A0A939LVD1"/>
<comment type="caution">
    <text evidence="4">The sequence shown here is derived from an EMBL/GenBank/DDBJ whole genome shotgun (WGS) entry which is preliminary data.</text>
</comment>
<protein>
    <submittedName>
        <fullName evidence="4">DUF4190 domain-containing protein</fullName>
    </submittedName>
</protein>
<feature type="region of interest" description="Disordered" evidence="1">
    <location>
        <begin position="1"/>
        <end position="45"/>
    </location>
</feature>
<keyword evidence="2" id="KW-1133">Transmembrane helix</keyword>
<keyword evidence="2" id="KW-0812">Transmembrane</keyword>
<gene>
    <name evidence="4" type="ORF">J4G33_13430</name>
</gene>
<accession>A0A939LVD1</accession>
<evidence type="ECO:0000259" key="3">
    <source>
        <dbReference type="Pfam" id="PF13828"/>
    </source>
</evidence>
<dbReference type="Pfam" id="PF13828">
    <property type="entry name" value="DUF4190"/>
    <property type="match status" value="1"/>
</dbReference>
<dbReference type="Proteomes" id="UP000664209">
    <property type="component" value="Unassembled WGS sequence"/>
</dbReference>
<feature type="transmembrane region" description="Helical" evidence="2">
    <location>
        <begin position="62"/>
        <end position="88"/>
    </location>
</feature>
<dbReference type="EMBL" id="JAGEMK010000008">
    <property type="protein sequence ID" value="MBO1752809.1"/>
    <property type="molecule type" value="Genomic_DNA"/>
</dbReference>
<evidence type="ECO:0000256" key="2">
    <source>
        <dbReference type="SAM" id="Phobius"/>
    </source>
</evidence>
<dbReference type="RefSeq" id="WP_208056502.1">
    <property type="nucleotide sequence ID" value="NZ_JAGEMK010000008.1"/>
</dbReference>
<sequence>MDQKTPPPGDAEQAPDEQAPDDRGRPQPEHSPQPPPPYDQPPTVQAPYAQQYSSAANRPTNALALISLIASITGLTIFPVVGSIAGVITGHLARRQIAETQEQGNGLALAGLITGYVTIGLALLTVIIAVLFFGVLVTTVGVVGTTTGY</sequence>
<evidence type="ECO:0000256" key="1">
    <source>
        <dbReference type="SAM" id="MobiDB-lite"/>
    </source>
</evidence>
<organism evidence="4 5">
    <name type="scientific">Actinotalea soli</name>
    <dbReference type="NCBI Taxonomy" id="2819234"/>
    <lineage>
        <taxon>Bacteria</taxon>
        <taxon>Bacillati</taxon>
        <taxon>Actinomycetota</taxon>
        <taxon>Actinomycetes</taxon>
        <taxon>Micrococcales</taxon>
        <taxon>Cellulomonadaceae</taxon>
        <taxon>Actinotalea</taxon>
    </lineage>
</organism>
<evidence type="ECO:0000313" key="4">
    <source>
        <dbReference type="EMBL" id="MBO1752809.1"/>
    </source>
</evidence>
<feature type="transmembrane region" description="Helical" evidence="2">
    <location>
        <begin position="109"/>
        <end position="137"/>
    </location>
</feature>
<keyword evidence="5" id="KW-1185">Reference proteome</keyword>
<feature type="domain" description="DUF4190" evidence="3">
    <location>
        <begin position="63"/>
        <end position="124"/>
    </location>
</feature>